<dbReference type="InterPro" id="IPR002347">
    <property type="entry name" value="SDR_fam"/>
</dbReference>
<organism evidence="4 5">
    <name type="scientific">Necator americanus</name>
    <name type="common">Human hookworm</name>
    <dbReference type="NCBI Taxonomy" id="51031"/>
    <lineage>
        <taxon>Eukaryota</taxon>
        <taxon>Metazoa</taxon>
        <taxon>Ecdysozoa</taxon>
        <taxon>Nematoda</taxon>
        <taxon>Chromadorea</taxon>
        <taxon>Rhabditida</taxon>
        <taxon>Rhabditina</taxon>
        <taxon>Rhabditomorpha</taxon>
        <taxon>Strongyloidea</taxon>
        <taxon>Ancylostomatidae</taxon>
        <taxon>Bunostominae</taxon>
        <taxon>Necator</taxon>
    </lineage>
</organism>
<dbReference type="EMBL" id="JAVFWL010000005">
    <property type="protein sequence ID" value="KAK6753542.1"/>
    <property type="molecule type" value="Genomic_DNA"/>
</dbReference>
<comment type="similarity">
    <text evidence="2">Belongs to the short-chain dehydrogenases/reductases (SDR) family.</text>
</comment>
<evidence type="ECO:0000256" key="3">
    <source>
        <dbReference type="SAM" id="Phobius"/>
    </source>
</evidence>
<sequence length="403" mass="45960">MLLLIKLTDDAKIKDIFLVCNPCMRSYRSHKEFRSLSLATDVVLAPCMFSEVQHLFISGHHEKNRPHHFVFCLMCYTQEAGVYYATIAIIIVTSLFYCRKYIRGLQFEEDVRADGKIVAVTGANSGIGQAVTAELNRRGATVYMLVRDMQRGTDSIRRLEKEGCDPQRLILRLVDLADFGSLRKFTQSFCEEVPYLDVLICNAGVLCVPTFTKTIDGFEKTWQCNYLGHFLLSEHLLPLISKSADGRIINISSVLYEYADTVSLDVVNDPKRYSGMMAYTRSKMAQVMYTRHLARIIEKRKLPLSVMVCHPGNVDSNILKESGYQWVRVVFRPIMWYVLKTVDDGAQMPLYLALSKQLQNPNGQYYRNFAIHEVIAKCKDADACKLLYEESRKAAGLDRNPPV</sequence>
<protein>
    <recommendedName>
        <fullName evidence="6">Oxidoreductase, short chain dehydrogenase/reductase family protein</fullName>
    </recommendedName>
</protein>
<evidence type="ECO:0008006" key="6">
    <source>
        <dbReference type="Google" id="ProtNLM"/>
    </source>
</evidence>
<evidence type="ECO:0000313" key="4">
    <source>
        <dbReference type="EMBL" id="KAK6753542.1"/>
    </source>
</evidence>
<dbReference type="PANTHER" id="PTHR43157:SF31">
    <property type="entry name" value="PHOSPHATIDYLINOSITOL-GLYCAN BIOSYNTHESIS CLASS F PROTEIN"/>
    <property type="match status" value="1"/>
</dbReference>
<dbReference type="Gene3D" id="3.40.50.720">
    <property type="entry name" value="NAD(P)-binding Rossmann-like Domain"/>
    <property type="match status" value="1"/>
</dbReference>
<comment type="caution">
    <text evidence="4">The sequence shown here is derived from an EMBL/GenBank/DDBJ whole genome shotgun (WGS) entry which is preliminary data.</text>
</comment>
<dbReference type="Proteomes" id="UP001303046">
    <property type="component" value="Unassembled WGS sequence"/>
</dbReference>
<evidence type="ECO:0000313" key="5">
    <source>
        <dbReference type="Proteomes" id="UP001303046"/>
    </source>
</evidence>
<feature type="transmembrane region" description="Helical" evidence="3">
    <location>
        <begin position="81"/>
        <end position="98"/>
    </location>
</feature>
<dbReference type="SUPFAM" id="SSF51735">
    <property type="entry name" value="NAD(P)-binding Rossmann-fold domains"/>
    <property type="match status" value="1"/>
</dbReference>
<evidence type="ECO:0000256" key="1">
    <source>
        <dbReference type="ARBA" id="ARBA00023002"/>
    </source>
</evidence>
<keyword evidence="3" id="KW-0812">Transmembrane</keyword>
<keyword evidence="3" id="KW-1133">Transmembrane helix</keyword>
<keyword evidence="3" id="KW-0472">Membrane</keyword>
<dbReference type="PANTHER" id="PTHR43157">
    <property type="entry name" value="PHOSPHATIDYLINOSITOL-GLYCAN BIOSYNTHESIS CLASS F PROTEIN-RELATED"/>
    <property type="match status" value="1"/>
</dbReference>
<dbReference type="PRINTS" id="PR00080">
    <property type="entry name" value="SDRFAMILY"/>
</dbReference>
<name>A0ABR1DSX1_NECAM</name>
<keyword evidence="5" id="KW-1185">Reference proteome</keyword>
<keyword evidence="1" id="KW-0560">Oxidoreductase</keyword>
<gene>
    <name evidence="4" type="primary">Necator_chrV.g17664</name>
    <name evidence="4" type="ORF">RB195_012874</name>
</gene>
<dbReference type="InterPro" id="IPR036291">
    <property type="entry name" value="NAD(P)-bd_dom_sf"/>
</dbReference>
<reference evidence="4 5" key="1">
    <citation type="submission" date="2023-08" db="EMBL/GenBank/DDBJ databases">
        <title>A Necator americanus chromosomal reference genome.</title>
        <authorList>
            <person name="Ilik V."/>
            <person name="Petrzelkova K.J."/>
            <person name="Pardy F."/>
            <person name="Fuh T."/>
            <person name="Niatou-Singa F.S."/>
            <person name="Gouil Q."/>
            <person name="Baker L."/>
            <person name="Ritchie M.E."/>
            <person name="Jex A.R."/>
            <person name="Gazzola D."/>
            <person name="Li H."/>
            <person name="Toshio Fujiwara R."/>
            <person name="Zhan B."/>
            <person name="Aroian R.V."/>
            <person name="Pafco B."/>
            <person name="Schwarz E.M."/>
        </authorList>
    </citation>
    <scope>NUCLEOTIDE SEQUENCE [LARGE SCALE GENOMIC DNA]</scope>
    <source>
        <strain evidence="4 5">Aroian</strain>
        <tissue evidence="4">Whole animal</tissue>
    </source>
</reference>
<dbReference type="PRINTS" id="PR00081">
    <property type="entry name" value="GDHRDH"/>
</dbReference>
<evidence type="ECO:0000256" key="2">
    <source>
        <dbReference type="RuleBase" id="RU000363"/>
    </source>
</evidence>
<proteinExistence type="inferred from homology"/>
<accession>A0ABR1DSX1</accession>
<dbReference type="Pfam" id="PF00106">
    <property type="entry name" value="adh_short"/>
    <property type="match status" value="1"/>
</dbReference>